<gene>
    <name evidence="3" type="ORF">CPter291_2249</name>
    <name evidence="2" type="ORF">CPter91_3129</name>
</gene>
<accession>A0A127QWW3</accession>
<dbReference type="Proteomes" id="UP000074561">
    <property type="component" value="Chromosome"/>
</dbReference>
<protein>
    <submittedName>
        <fullName evidence="2">Uncharacterized protein</fullName>
    </submittedName>
</protein>
<name>A0A127QWW3_9BURK</name>
<sequence length="37" mass="3771">MGTEGGKSVGTGQNQHGEGGVDAAWLRVKSEAVIIQC</sequence>
<evidence type="ECO:0000313" key="2">
    <source>
        <dbReference type="EMBL" id="AMP05464.1"/>
    </source>
</evidence>
<proteinExistence type="predicted"/>
<dbReference type="KEGG" id="cpra:CPter91_3129"/>
<keyword evidence="5" id="KW-1185">Reference proteome</keyword>
<evidence type="ECO:0000256" key="1">
    <source>
        <dbReference type="SAM" id="MobiDB-lite"/>
    </source>
</evidence>
<organism evidence="2 4">
    <name type="scientific">Collimonas pratensis</name>
    <dbReference type="NCBI Taxonomy" id="279113"/>
    <lineage>
        <taxon>Bacteria</taxon>
        <taxon>Pseudomonadati</taxon>
        <taxon>Pseudomonadota</taxon>
        <taxon>Betaproteobacteria</taxon>
        <taxon>Burkholderiales</taxon>
        <taxon>Oxalobacteraceae</taxon>
        <taxon>Collimonas</taxon>
    </lineage>
</organism>
<evidence type="ECO:0000313" key="5">
    <source>
        <dbReference type="Proteomes" id="UP000074914"/>
    </source>
</evidence>
<dbReference type="AlphaFoldDB" id="A0A127QWW3"/>
<dbReference type="Proteomes" id="UP000074914">
    <property type="component" value="Chromosome"/>
</dbReference>
<reference evidence="4 5" key="1">
    <citation type="submission" date="2015-11" db="EMBL/GenBank/DDBJ databases">
        <title>Exploring the genomic traits of fungus-feeding bacterial genus Collimonas.</title>
        <authorList>
            <person name="Song C."/>
            <person name="Schmidt R."/>
            <person name="de Jager V."/>
            <person name="Krzyzanowska D."/>
            <person name="Jongedijk E."/>
            <person name="Cankar K."/>
            <person name="Beekwilder J."/>
            <person name="van Veen A."/>
            <person name="de Boer W."/>
            <person name="van Veen J.A."/>
            <person name="Garbeva P."/>
        </authorList>
    </citation>
    <scope>NUCLEOTIDE SEQUENCE [LARGE SCALE GENOMIC DNA]</scope>
    <source>
        <strain evidence="3 5">Ter291</strain>
        <strain evidence="2 4">Ter91</strain>
    </source>
</reference>
<evidence type="ECO:0000313" key="3">
    <source>
        <dbReference type="EMBL" id="AMP14509.1"/>
    </source>
</evidence>
<feature type="region of interest" description="Disordered" evidence="1">
    <location>
        <begin position="1"/>
        <end position="22"/>
    </location>
</feature>
<evidence type="ECO:0000313" key="4">
    <source>
        <dbReference type="Proteomes" id="UP000074561"/>
    </source>
</evidence>
<dbReference type="EMBL" id="CP013236">
    <property type="protein sequence ID" value="AMP14509.1"/>
    <property type="molecule type" value="Genomic_DNA"/>
</dbReference>
<dbReference type="EMBL" id="CP013234">
    <property type="protein sequence ID" value="AMP05464.1"/>
    <property type="molecule type" value="Genomic_DNA"/>
</dbReference>